<dbReference type="InterPro" id="IPR036909">
    <property type="entry name" value="Cyt_c-like_dom_sf"/>
</dbReference>
<gene>
    <name evidence="7" type="ORF">IRI77_03115</name>
</gene>
<dbReference type="InterPro" id="IPR002372">
    <property type="entry name" value="PQQ_rpt_dom"/>
</dbReference>
<dbReference type="SUPFAM" id="SSF50998">
    <property type="entry name" value="Quinoprotein alcohol dehydrogenase-like"/>
    <property type="match status" value="1"/>
</dbReference>
<dbReference type="InterPro" id="IPR017511">
    <property type="entry name" value="PQQ_mDH"/>
</dbReference>
<proteinExistence type="inferred from homology"/>
<comment type="cofactor">
    <cofactor evidence="1">
        <name>pyrroloquinoline quinone</name>
        <dbReference type="ChEBI" id="CHEBI:58442"/>
    </cofactor>
</comment>
<name>A0A7S7SPS2_PALFE</name>
<dbReference type="SUPFAM" id="SSF46626">
    <property type="entry name" value="Cytochrome c"/>
    <property type="match status" value="1"/>
</dbReference>
<dbReference type="PANTHER" id="PTHR32303:SF4">
    <property type="entry name" value="QUINOPROTEIN GLUCOSE DEHYDROGENASE"/>
    <property type="match status" value="1"/>
</dbReference>
<dbReference type="SMART" id="SM00564">
    <property type="entry name" value="PQQ"/>
    <property type="match status" value="6"/>
</dbReference>
<evidence type="ECO:0000313" key="8">
    <source>
        <dbReference type="Proteomes" id="UP000593892"/>
    </source>
</evidence>
<evidence type="ECO:0000256" key="4">
    <source>
        <dbReference type="ARBA" id="ARBA00023002"/>
    </source>
</evidence>
<dbReference type="GO" id="GO:0009055">
    <property type="term" value="F:electron transfer activity"/>
    <property type="evidence" value="ECO:0007669"/>
    <property type="project" value="InterPro"/>
</dbReference>
<dbReference type="InterPro" id="IPR011047">
    <property type="entry name" value="Quinoprotein_ADH-like_sf"/>
</dbReference>
<dbReference type="EMBL" id="CP063849">
    <property type="protein sequence ID" value="QOY91896.1"/>
    <property type="molecule type" value="Genomic_DNA"/>
</dbReference>
<protein>
    <submittedName>
        <fullName evidence="7">Pyrroloquinoline quinone-dependent dehydrogenase</fullName>
    </submittedName>
</protein>
<dbReference type="InterPro" id="IPR018391">
    <property type="entry name" value="PQQ_b-propeller_rpt"/>
</dbReference>
<keyword evidence="3" id="KW-0732">Signal</keyword>
<dbReference type="KEGG" id="pfer:IRI77_03115"/>
<dbReference type="GO" id="GO:0048038">
    <property type="term" value="F:quinone binding"/>
    <property type="evidence" value="ECO:0007669"/>
    <property type="project" value="InterPro"/>
</dbReference>
<dbReference type="Proteomes" id="UP000593892">
    <property type="component" value="Chromosome"/>
</dbReference>
<feature type="region of interest" description="Disordered" evidence="5">
    <location>
        <begin position="170"/>
        <end position="195"/>
    </location>
</feature>
<dbReference type="AlphaFoldDB" id="A0A7S7SPS2"/>
<evidence type="ECO:0000313" key="7">
    <source>
        <dbReference type="EMBL" id="QOY91896.1"/>
    </source>
</evidence>
<evidence type="ECO:0000256" key="5">
    <source>
        <dbReference type="SAM" id="MobiDB-lite"/>
    </source>
</evidence>
<dbReference type="Gene3D" id="1.10.760.10">
    <property type="entry name" value="Cytochrome c-like domain"/>
    <property type="match status" value="1"/>
</dbReference>
<evidence type="ECO:0000259" key="6">
    <source>
        <dbReference type="Pfam" id="PF01011"/>
    </source>
</evidence>
<keyword evidence="8" id="KW-1185">Reference proteome</keyword>
<dbReference type="Pfam" id="PF01011">
    <property type="entry name" value="PQQ"/>
    <property type="match status" value="1"/>
</dbReference>
<dbReference type="PANTHER" id="PTHR32303">
    <property type="entry name" value="QUINOPROTEIN ALCOHOL DEHYDROGENASE (CYTOCHROME C)"/>
    <property type="match status" value="1"/>
</dbReference>
<evidence type="ECO:0000256" key="2">
    <source>
        <dbReference type="ARBA" id="ARBA00008156"/>
    </source>
</evidence>
<sequence>MAMVWVLAGLAPAAELPAGAGQAETVKLCGKCHSLEQAVSLRQGRPAWKETLSKMVNLGAQGSDEELTAVLGYLVKFYGAAPGGPTAGVSEVAATDAAVAGTAAARPPVREGRAVGRLPSDGAAVDPEKEWRTYGHDPGAMRFSPLTQITAENAGRLKIAWIYHMKPEGFTGSATPPARRNPAGPVGDEPEPGGRPARVQFGSGFRPSEVTPLVIHGIMYVATPYGRVAAVDPVNGQELWSYALPAGNPSTRGLEYWGGEGRTPAQVVFGSSDGKLFSVDAKTGKPNPAFGDNGVVNLNTAEIMHGLPGRNGLTSPPIVYKNLVITGGTTQENPPHGPAGDVRAWDLRTGKLVWTFHSIPQAGEKYNDTWAGDSWKNRSGVNVWGFLTVDAQRGIVYMPFGAPSVDQYGGDRAGDNLFGTSLVAADANTGKYLWHFQVVHHDIWDADMTAAPALIEVKHGGKTIPAVVAMNKSGMVFLLNRVTGKPIYGVEERPVPPSEVPLERVSKTQPFPLKPPPLVRMTFRKDEVATVTPELEKACRAMLEGMAVGGPYLPATYNRLRVQFPGNHGGVNWGGVSFSPELGYLFANLNEVGQVSGLRDHDGKSGPAMANGQGNRVDPDGPYEGFPGGGRFSVKGPGLQQLPCQQPPWGELAAVDVNTGRIAWKVPLGVTDSLPEGKRETGRPGNGGTIVTAGGVVFVGATDDARFRAFDAKTGKEVWTVKLPGAAEATPMTYEGRDGRQYVVIAATGGGFFNNPVTGDGLVAFALDGRE</sequence>
<dbReference type="GO" id="GO:0016614">
    <property type="term" value="F:oxidoreductase activity, acting on CH-OH group of donors"/>
    <property type="evidence" value="ECO:0007669"/>
    <property type="project" value="InterPro"/>
</dbReference>
<dbReference type="GO" id="GO:0016020">
    <property type="term" value="C:membrane"/>
    <property type="evidence" value="ECO:0007669"/>
    <property type="project" value="InterPro"/>
</dbReference>
<comment type="similarity">
    <text evidence="2">Belongs to the bacterial PQQ dehydrogenase family.</text>
</comment>
<organism evidence="7 8">
    <name type="scientific">Paludibaculum fermentans</name>
    <dbReference type="NCBI Taxonomy" id="1473598"/>
    <lineage>
        <taxon>Bacteria</taxon>
        <taxon>Pseudomonadati</taxon>
        <taxon>Acidobacteriota</taxon>
        <taxon>Terriglobia</taxon>
        <taxon>Bryobacterales</taxon>
        <taxon>Bryobacteraceae</taxon>
        <taxon>Paludibaculum</taxon>
    </lineage>
</organism>
<accession>A0A7S7SPS2</accession>
<feature type="domain" description="Pyrrolo-quinoline quinone repeat" evidence="6">
    <location>
        <begin position="131"/>
        <end position="743"/>
    </location>
</feature>
<keyword evidence="4" id="KW-0560">Oxidoreductase</keyword>
<dbReference type="CDD" id="cd10280">
    <property type="entry name" value="PQQ_mGDH"/>
    <property type="match status" value="1"/>
</dbReference>
<dbReference type="GO" id="GO:0020037">
    <property type="term" value="F:heme binding"/>
    <property type="evidence" value="ECO:0007669"/>
    <property type="project" value="InterPro"/>
</dbReference>
<reference evidence="7 8" key="1">
    <citation type="submission" date="2020-10" db="EMBL/GenBank/DDBJ databases">
        <title>Complete genome sequence of Paludibaculum fermentans P105T, a facultatively anaerobic acidobacterium capable of dissimilatory Fe(III) reduction.</title>
        <authorList>
            <person name="Dedysh S.N."/>
            <person name="Beletsky A.V."/>
            <person name="Kulichevskaya I.S."/>
            <person name="Mardanov A.V."/>
            <person name="Ravin N.V."/>
        </authorList>
    </citation>
    <scope>NUCLEOTIDE SEQUENCE [LARGE SCALE GENOMIC DNA]</scope>
    <source>
        <strain evidence="7 8">P105</strain>
    </source>
</reference>
<dbReference type="Gene3D" id="2.140.10.10">
    <property type="entry name" value="Quinoprotein alcohol dehydrogenase-like superfamily"/>
    <property type="match status" value="2"/>
</dbReference>
<evidence type="ECO:0000256" key="3">
    <source>
        <dbReference type="ARBA" id="ARBA00022729"/>
    </source>
</evidence>
<evidence type="ECO:0000256" key="1">
    <source>
        <dbReference type="ARBA" id="ARBA00001931"/>
    </source>
</evidence>